<sequence length="315" mass="34814">MNLHSDAREFLKSRRDRVTPQAAGLPSYGRNRRVPGLRREEVALLAGVSVDYYTRLERGNLSGVSEEVLAAVAGALQLDEAERSHLFDLAKATNSQSLRRRNTRGATRAQEKVRPEVQRILDAMADTPAFILTDRADMLTTNQLGRALFAPLYDSPVSPGRSGQAETVNIARFTFLDPVAREFFPHWEHNAADLAASLRSTAGRHPHDTVFSNLIGELATRSQDFAQLWADHNVRLHRVGRKTLHHPIVGDLELDFETLILPADPDQSLIVYSAAPGSDAAQNLRLLASWTVTGTDKTGTDRAFHPADDVPSLEE</sequence>
<dbReference type="Proteomes" id="UP000186091">
    <property type="component" value="Unassembled WGS sequence"/>
</dbReference>
<dbReference type="GO" id="GO:0003677">
    <property type="term" value="F:DNA binding"/>
    <property type="evidence" value="ECO:0007669"/>
    <property type="project" value="InterPro"/>
</dbReference>
<protein>
    <submittedName>
        <fullName evidence="3">Transcriptional regulator</fullName>
    </submittedName>
</protein>
<accession>A0AB36I3G6</accession>
<dbReference type="EMBL" id="LOQT01000016">
    <property type="protein sequence ID" value="OKX81906.1"/>
    <property type="molecule type" value="Genomic_DNA"/>
</dbReference>
<dbReference type="CDD" id="cd00093">
    <property type="entry name" value="HTH_XRE"/>
    <property type="match status" value="1"/>
</dbReference>
<dbReference type="Pfam" id="PF13560">
    <property type="entry name" value="HTH_31"/>
    <property type="match status" value="1"/>
</dbReference>
<evidence type="ECO:0000313" key="3">
    <source>
        <dbReference type="EMBL" id="OKX81906.1"/>
    </source>
</evidence>
<dbReference type="Gene3D" id="3.30.450.180">
    <property type="match status" value="1"/>
</dbReference>
<dbReference type="Gene3D" id="1.10.260.40">
    <property type="entry name" value="lambda repressor-like DNA-binding domains"/>
    <property type="match status" value="1"/>
</dbReference>
<dbReference type="AlphaFoldDB" id="A0AB36I3G6"/>
<dbReference type="SUPFAM" id="SSF47413">
    <property type="entry name" value="lambda repressor-like DNA-binding domains"/>
    <property type="match status" value="1"/>
</dbReference>
<evidence type="ECO:0000256" key="1">
    <source>
        <dbReference type="SAM" id="MobiDB-lite"/>
    </source>
</evidence>
<dbReference type="PANTHER" id="PTHR35010:SF2">
    <property type="entry name" value="BLL4672 PROTEIN"/>
    <property type="match status" value="1"/>
</dbReference>
<proteinExistence type="predicted"/>
<gene>
    <name evidence="3" type="ORF">AUP69_07160</name>
</gene>
<name>A0AB36I3G6_CORGT</name>
<feature type="domain" description="HTH cro/C1-type" evidence="2">
    <location>
        <begin position="36"/>
        <end position="83"/>
    </location>
</feature>
<reference evidence="3 4" key="1">
    <citation type="submission" date="2015-12" db="EMBL/GenBank/DDBJ databases">
        <title>Genome sequence of Corynebacterium AS 1.542.</title>
        <authorList>
            <person name="Yang J."/>
            <person name="Yang S."/>
        </authorList>
    </citation>
    <scope>NUCLEOTIDE SEQUENCE [LARGE SCALE GENOMIC DNA]</scope>
    <source>
        <strain evidence="3 4">AS 1.542</strain>
    </source>
</reference>
<evidence type="ECO:0000259" key="2">
    <source>
        <dbReference type="PROSITE" id="PS50943"/>
    </source>
</evidence>
<organism evidence="3 4">
    <name type="scientific">Corynebacterium glutamicum</name>
    <name type="common">Brevibacterium saccharolyticum</name>
    <dbReference type="NCBI Taxonomy" id="1718"/>
    <lineage>
        <taxon>Bacteria</taxon>
        <taxon>Bacillati</taxon>
        <taxon>Actinomycetota</taxon>
        <taxon>Actinomycetes</taxon>
        <taxon>Mycobacteriales</taxon>
        <taxon>Corynebacteriaceae</taxon>
        <taxon>Corynebacterium</taxon>
    </lineage>
</organism>
<dbReference type="PANTHER" id="PTHR35010">
    <property type="entry name" value="BLL4672 PROTEIN-RELATED"/>
    <property type="match status" value="1"/>
</dbReference>
<evidence type="ECO:0000313" key="4">
    <source>
        <dbReference type="Proteomes" id="UP000186091"/>
    </source>
</evidence>
<dbReference type="InterPro" id="IPR010982">
    <property type="entry name" value="Lambda_DNA-bd_dom_sf"/>
</dbReference>
<dbReference type="Pfam" id="PF17765">
    <property type="entry name" value="MLTR_LBD"/>
    <property type="match status" value="1"/>
</dbReference>
<comment type="caution">
    <text evidence="3">The sequence shown here is derived from an EMBL/GenBank/DDBJ whole genome shotgun (WGS) entry which is preliminary data.</text>
</comment>
<dbReference type="InterPro" id="IPR041413">
    <property type="entry name" value="MLTR_LBD"/>
</dbReference>
<dbReference type="RefSeq" id="WP_003859017.1">
    <property type="nucleotide sequence ID" value="NZ_JAAOYN010000001.1"/>
</dbReference>
<feature type="region of interest" description="Disordered" evidence="1">
    <location>
        <begin position="10"/>
        <end position="30"/>
    </location>
</feature>
<dbReference type="InterPro" id="IPR001387">
    <property type="entry name" value="Cro/C1-type_HTH"/>
</dbReference>
<dbReference type="PROSITE" id="PS50943">
    <property type="entry name" value="HTH_CROC1"/>
    <property type="match status" value="1"/>
</dbReference>
<dbReference type="SMART" id="SM00530">
    <property type="entry name" value="HTH_XRE"/>
    <property type="match status" value="1"/>
</dbReference>